<evidence type="ECO:0000313" key="1">
    <source>
        <dbReference type="EMBL" id="KAF6741978.1"/>
    </source>
</evidence>
<reference evidence="1 2" key="1">
    <citation type="submission" date="2020-07" db="EMBL/GenBank/DDBJ databases">
        <title>Comparative genomics of pyrophilous fungi reveals a link between fire events and developmental genes.</title>
        <authorList>
            <consortium name="DOE Joint Genome Institute"/>
            <person name="Steindorff A.S."/>
            <person name="Carver A."/>
            <person name="Calhoun S."/>
            <person name="Stillman K."/>
            <person name="Liu H."/>
            <person name="Lipzen A."/>
            <person name="Pangilinan J."/>
            <person name="Labutti K."/>
            <person name="Bruns T.D."/>
            <person name="Grigoriev I.V."/>
        </authorList>
    </citation>
    <scope>NUCLEOTIDE SEQUENCE [LARGE SCALE GENOMIC DNA]</scope>
    <source>
        <strain evidence="1 2">CBS 144469</strain>
    </source>
</reference>
<protein>
    <submittedName>
        <fullName evidence="1">Uncharacterized protein</fullName>
    </submittedName>
</protein>
<dbReference type="EMBL" id="JACGCI010000209">
    <property type="protein sequence ID" value="KAF6741978.1"/>
    <property type="molecule type" value="Genomic_DNA"/>
</dbReference>
<keyword evidence="2" id="KW-1185">Reference proteome</keyword>
<sequence length="275" mass="31118">MDFRELVTFSATSKENLQHCKKTMRSRVKELLQEFGLEYDKTMIAMKEHSAIISGSTALAVLLADQFEPGDIDFYVRSHNADGFHSWITSETKYRDVEKSLTAKDSSYTRQNSGIHEVKWLAHSVSGKKMNLVSVQTPSAMGILPRFYTTLSMNVICWTGVGCAYPALTTRRVGVLAVKDSANFKPITERIEKAQKRGFVIASDWEEDVVVRALGVHKCGIGRTCPRGVRRTRSNRGFLWMALDRWEEGEMQENMPDIAWLMMPGRICGEKLNTP</sequence>
<evidence type="ECO:0000313" key="2">
    <source>
        <dbReference type="Proteomes" id="UP000521943"/>
    </source>
</evidence>
<dbReference type="OrthoDB" id="3067340at2759"/>
<name>A0A8H6LSD3_9AGAR</name>
<proteinExistence type="predicted"/>
<gene>
    <name evidence="1" type="ORF">DFP72DRAFT_831844</name>
</gene>
<accession>A0A8H6LSD3</accession>
<comment type="caution">
    <text evidence="1">The sequence shown here is derived from an EMBL/GenBank/DDBJ whole genome shotgun (WGS) entry which is preliminary data.</text>
</comment>
<organism evidence="1 2">
    <name type="scientific">Ephemerocybe angulata</name>
    <dbReference type="NCBI Taxonomy" id="980116"/>
    <lineage>
        <taxon>Eukaryota</taxon>
        <taxon>Fungi</taxon>
        <taxon>Dikarya</taxon>
        <taxon>Basidiomycota</taxon>
        <taxon>Agaricomycotina</taxon>
        <taxon>Agaricomycetes</taxon>
        <taxon>Agaricomycetidae</taxon>
        <taxon>Agaricales</taxon>
        <taxon>Agaricineae</taxon>
        <taxon>Psathyrellaceae</taxon>
        <taxon>Ephemerocybe</taxon>
    </lineage>
</organism>
<dbReference type="AlphaFoldDB" id="A0A8H6LSD3"/>
<dbReference type="Proteomes" id="UP000521943">
    <property type="component" value="Unassembled WGS sequence"/>
</dbReference>